<name>A0ABV4TRI0_9GAMM</name>
<keyword evidence="5" id="KW-1185">Reference proteome</keyword>
<dbReference type="PANTHER" id="PTHR43316">
    <property type="entry name" value="HYDROLASE, HALOACID DELAHOGENASE-RELATED"/>
    <property type="match status" value="1"/>
</dbReference>
<evidence type="ECO:0000313" key="5">
    <source>
        <dbReference type="Proteomes" id="UP001575181"/>
    </source>
</evidence>
<evidence type="ECO:0000313" key="4">
    <source>
        <dbReference type="EMBL" id="MFA9459932.1"/>
    </source>
</evidence>
<dbReference type="SUPFAM" id="SSF56784">
    <property type="entry name" value="HAD-like"/>
    <property type="match status" value="1"/>
</dbReference>
<dbReference type="InterPro" id="IPR006439">
    <property type="entry name" value="HAD-SF_hydro_IA"/>
</dbReference>
<dbReference type="Pfam" id="PF00702">
    <property type="entry name" value="Hydrolase"/>
    <property type="match status" value="1"/>
</dbReference>
<dbReference type="Proteomes" id="UP001575181">
    <property type="component" value="Unassembled WGS sequence"/>
</dbReference>
<keyword evidence="2 3" id="KW-0378">Hydrolase</keyword>
<dbReference type="InterPro" id="IPR051540">
    <property type="entry name" value="S-2-haloacid_dehalogenase"/>
</dbReference>
<accession>A0ABV4TRI0</accession>
<dbReference type="SFLD" id="SFLDG01129">
    <property type="entry name" value="C1.5:_HAD__Beta-PGM__Phosphata"/>
    <property type="match status" value="1"/>
</dbReference>
<sequence length="226" mass="24392">MARTLVFDVNETLLDLRGLDPVFERLFGDAAVRREWFSQVLQWALVATVLGRYHRFTDIGAAALQALADRYQRTLGEADKAEVAATMRRLPPHPEVPEALERLKTGGLRLAALTNSPPGAMQEQLQNAGLAEFFERQLSVDQAGRLKPAPEPYRMAASELGIPPANMRMVAAHGWDLAGASAAGCATAFVARPGQSPDPFSPPPDLSGSDLLDLAEKILIAEAQAP</sequence>
<organism evidence="4 5">
    <name type="scientific">Thiohalorhabdus methylotrophus</name>
    <dbReference type="NCBI Taxonomy" id="3242694"/>
    <lineage>
        <taxon>Bacteria</taxon>
        <taxon>Pseudomonadati</taxon>
        <taxon>Pseudomonadota</taxon>
        <taxon>Gammaproteobacteria</taxon>
        <taxon>Thiohalorhabdales</taxon>
        <taxon>Thiohalorhabdaceae</taxon>
        <taxon>Thiohalorhabdus</taxon>
    </lineage>
</organism>
<dbReference type="InterPro" id="IPR006328">
    <property type="entry name" value="2-HAD"/>
</dbReference>
<dbReference type="NCBIfam" id="TIGR01493">
    <property type="entry name" value="HAD-SF-IA-v2"/>
    <property type="match status" value="1"/>
</dbReference>
<dbReference type="EMBL" id="JBGUAW010000002">
    <property type="protein sequence ID" value="MFA9459932.1"/>
    <property type="molecule type" value="Genomic_DNA"/>
</dbReference>
<dbReference type="EC" id="3.8.1.2" evidence="3"/>
<dbReference type="Gene3D" id="1.10.150.240">
    <property type="entry name" value="Putative phosphatase, domain 2"/>
    <property type="match status" value="1"/>
</dbReference>
<comment type="function">
    <text evidence="3">Catalyzes the hydrolytic dehalogenation of small (S)-2-haloalkanoic acids to yield the corresponding (R)-2-hydroxyalkanoic acids.</text>
</comment>
<evidence type="ECO:0000256" key="2">
    <source>
        <dbReference type="ARBA" id="ARBA00022801"/>
    </source>
</evidence>
<dbReference type="SFLD" id="SFLDS00003">
    <property type="entry name" value="Haloacid_Dehalogenase"/>
    <property type="match status" value="1"/>
</dbReference>
<protein>
    <recommendedName>
        <fullName evidence="3">(S)-2-haloacid dehalogenase</fullName>
        <ecNumber evidence="3">3.8.1.2</ecNumber>
    </recommendedName>
    <alternativeName>
        <fullName evidence="3">2-haloalkanoic acid dehalogenase</fullName>
    </alternativeName>
    <alternativeName>
        <fullName evidence="3">Halocarboxylic acid halidohydrolase</fullName>
    </alternativeName>
    <alternativeName>
        <fullName evidence="3">L-2-haloacid dehalogenase</fullName>
    </alternativeName>
</protein>
<proteinExistence type="inferred from homology"/>
<comment type="caution">
    <text evidence="4">The sequence shown here is derived from an EMBL/GenBank/DDBJ whole genome shotgun (WGS) entry which is preliminary data.</text>
</comment>
<dbReference type="Gene3D" id="3.40.50.1000">
    <property type="entry name" value="HAD superfamily/HAD-like"/>
    <property type="match status" value="1"/>
</dbReference>
<gene>
    <name evidence="4" type="ORF">ACERLL_03740</name>
</gene>
<evidence type="ECO:0000256" key="1">
    <source>
        <dbReference type="ARBA" id="ARBA00008106"/>
    </source>
</evidence>
<dbReference type="RefSeq" id="WP_373654713.1">
    <property type="nucleotide sequence ID" value="NZ_JBGUAW010000002.1"/>
</dbReference>
<dbReference type="PANTHER" id="PTHR43316:SF3">
    <property type="entry name" value="HALOACID DEHALOGENASE, TYPE II (AFU_ORTHOLOGUE AFUA_2G07750)-RELATED"/>
    <property type="match status" value="1"/>
</dbReference>
<dbReference type="InterPro" id="IPR036412">
    <property type="entry name" value="HAD-like_sf"/>
</dbReference>
<dbReference type="InterPro" id="IPR023198">
    <property type="entry name" value="PGP-like_dom2"/>
</dbReference>
<comment type="catalytic activity">
    <reaction evidence="3">
        <text>an (S)-2-haloacid + H2O = a (2R)-2-hydroxycarboxylate + a halide anion + H(+)</text>
        <dbReference type="Rhea" id="RHEA:11192"/>
        <dbReference type="ChEBI" id="CHEBI:15377"/>
        <dbReference type="ChEBI" id="CHEBI:15378"/>
        <dbReference type="ChEBI" id="CHEBI:16042"/>
        <dbReference type="ChEBI" id="CHEBI:58314"/>
        <dbReference type="ChEBI" id="CHEBI:137405"/>
        <dbReference type="EC" id="3.8.1.2"/>
    </reaction>
</comment>
<dbReference type="CDD" id="cd02588">
    <property type="entry name" value="HAD_L2-DEX"/>
    <property type="match status" value="1"/>
</dbReference>
<dbReference type="PRINTS" id="PR00413">
    <property type="entry name" value="HADHALOGNASE"/>
</dbReference>
<comment type="similarity">
    <text evidence="1 3">Belongs to the HAD-like hydrolase superfamily. S-2-haloalkanoic acid dehalogenase family.</text>
</comment>
<evidence type="ECO:0000256" key="3">
    <source>
        <dbReference type="RuleBase" id="RU368077"/>
    </source>
</evidence>
<dbReference type="NCBIfam" id="TIGR01428">
    <property type="entry name" value="HAD_type_II"/>
    <property type="match status" value="1"/>
</dbReference>
<dbReference type="InterPro" id="IPR023214">
    <property type="entry name" value="HAD_sf"/>
</dbReference>
<reference evidence="4 5" key="1">
    <citation type="submission" date="2024-08" db="EMBL/GenBank/DDBJ databases">
        <title>Whole-genome sequencing of halo(alkali)philic microorganisms from hypersaline lakes.</title>
        <authorList>
            <person name="Sorokin D.Y."/>
            <person name="Merkel A.Y."/>
            <person name="Messina E."/>
            <person name="Yakimov M."/>
        </authorList>
    </citation>
    <scope>NUCLEOTIDE SEQUENCE [LARGE SCALE GENOMIC DNA]</scope>
    <source>
        <strain evidence="4 5">Cl-TMA</strain>
    </source>
</reference>